<dbReference type="NCBIfam" id="NF038032">
    <property type="entry name" value="CehA_McbA_metalo"/>
    <property type="match status" value="1"/>
</dbReference>
<keyword evidence="3" id="KW-1185">Reference proteome</keyword>
<dbReference type="EMBL" id="DF967972">
    <property type="protein sequence ID" value="GAP15126.1"/>
    <property type="molecule type" value="Genomic_DNA"/>
</dbReference>
<gene>
    <name evidence="2" type="ORF">LARV_02907</name>
</gene>
<accession>A0A0S7BKR9</accession>
<dbReference type="SMART" id="SM00481">
    <property type="entry name" value="POLIIIAc"/>
    <property type="match status" value="1"/>
</dbReference>
<evidence type="ECO:0000313" key="3">
    <source>
        <dbReference type="Proteomes" id="UP000055060"/>
    </source>
</evidence>
<dbReference type="PANTHER" id="PTHR42924">
    <property type="entry name" value="EXONUCLEASE"/>
    <property type="match status" value="1"/>
</dbReference>
<dbReference type="PANTHER" id="PTHR42924:SF3">
    <property type="entry name" value="POLYMERASE_HISTIDINOL PHOSPHATASE N-TERMINAL DOMAIN-CONTAINING PROTEIN"/>
    <property type="match status" value="1"/>
</dbReference>
<evidence type="ECO:0000313" key="2">
    <source>
        <dbReference type="EMBL" id="GAP15126.1"/>
    </source>
</evidence>
<dbReference type="Proteomes" id="UP000055060">
    <property type="component" value="Unassembled WGS sequence"/>
</dbReference>
<dbReference type="RefSeq" id="WP_075074324.1">
    <property type="nucleotide sequence ID" value="NZ_DF967972.1"/>
</dbReference>
<dbReference type="InterPro" id="IPR016195">
    <property type="entry name" value="Pol/histidinol_Pase-like"/>
</dbReference>
<dbReference type="AlphaFoldDB" id="A0A0S7BKR9"/>
<sequence length="354" mass="39646">MKELITNLHLHTQYSDGSGTHQDILEAAMRSGLDVVIPTDHNVFVQGMDAYLRKGDHTVMLMCAEEVHDPTRLPQKNHLLVIGAGRELATFAPDPQNLLDQVQRAGGLSFIAHPKEHALPYFGETDITWENWDVHGFTGIEIWNSLSELKEVSHSLLQTIFHALFPATIAHGPLPETLALWDSLLARGDRVVAVGGSDAHALHKRLGPIRKTIFPYDFHFGAINTHLLTPEPLSGDLNFDRRMVLQALRDGHAFVGYDRPAPTRGFRFTAQGEENAMQGDIVRLHGGITLQIRLPGEAECRLLKDGAVVQTWHNQEICAHITTQPGVYRVECYIRYLGKLRGWIFSNPIYIREG</sequence>
<dbReference type="GO" id="GO:0035312">
    <property type="term" value="F:5'-3' DNA exonuclease activity"/>
    <property type="evidence" value="ECO:0007669"/>
    <property type="project" value="TreeGrafter"/>
</dbReference>
<feature type="domain" description="Polymerase/histidinol phosphatase N-terminal" evidence="1">
    <location>
        <begin position="6"/>
        <end position="54"/>
    </location>
</feature>
<name>A0A0S7BKR9_9CHLR</name>
<dbReference type="OrthoDB" id="9801679at2"/>
<proteinExistence type="predicted"/>
<dbReference type="InterPro" id="IPR052018">
    <property type="entry name" value="PHP_domain"/>
</dbReference>
<dbReference type="STRING" id="360412.LARV_02907"/>
<dbReference type="GO" id="GO:0004534">
    <property type="term" value="F:5'-3' RNA exonuclease activity"/>
    <property type="evidence" value="ECO:0007669"/>
    <property type="project" value="TreeGrafter"/>
</dbReference>
<dbReference type="Gene3D" id="3.20.20.140">
    <property type="entry name" value="Metal-dependent hydrolases"/>
    <property type="match status" value="1"/>
</dbReference>
<organism evidence="2">
    <name type="scientific">Longilinea arvoryzae</name>
    <dbReference type="NCBI Taxonomy" id="360412"/>
    <lineage>
        <taxon>Bacteria</taxon>
        <taxon>Bacillati</taxon>
        <taxon>Chloroflexota</taxon>
        <taxon>Anaerolineae</taxon>
        <taxon>Anaerolineales</taxon>
        <taxon>Anaerolineaceae</taxon>
        <taxon>Longilinea</taxon>
    </lineage>
</organism>
<protein>
    <submittedName>
        <fullName evidence="2">Predicted metal-dependent phosphoesterase</fullName>
    </submittedName>
</protein>
<dbReference type="InterPro" id="IPR003141">
    <property type="entry name" value="Pol/His_phosphatase_N"/>
</dbReference>
<dbReference type="SUPFAM" id="SSF89550">
    <property type="entry name" value="PHP domain-like"/>
    <property type="match status" value="1"/>
</dbReference>
<evidence type="ECO:0000259" key="1">
    <source>
        <dbReference type="SMART" id="SM00481"/>
    </source>
</evidence>
<reference evidence="2" key="1">
    <citation type="submission" date="2015-07" db="EMBL/GenBank/DDBJ databases">
        <title>Draft Genome Sequences of Anaerolinea thermolimosa IMO-1, Bellilinea caldifistulae GOMI-1, Leptolinea tardivitalis YMTK-2, Levilinea saccharolytica KIBI-1,Longilinea arvoryzae KOME-1, Previously Described as Members of the Anaerolineaceae (Chloroflexi).</title>
        <authorList>
            <person name="Sekiguchi Y."/>
            <person name="Ohashi A."/>
            <person name="Matsuura N."/>
            <person name="Tourlousse M.D."/>
        </authorList>
    </citation>
    <scope>NUCLEOTIDE SEQUENCE [LARGE SCALE GENOMIC DNA]</scope>
    <source>
        <strain evidence="2">KOME-1</strain>
    </source>
</reference>